<dbReference type="Gene3D" id="1.10.260.40">
    <property type="entry name" value="lambda repressor-like DNA-binding domains"/>
    <property type="match status" value="1"/>
</dbReference>
<sequence>MGPTIADVARAAGVSRSTVSYALSGKRTISDGTRRRVFEAIETLGFTANAGARALATRRTMVLGLLLRFETDEFAPAMLQYVLGITETARVNGYDVLLVTDHDGPAALRRITGSGMVDGVVLLDVLHHDPRVPVLRRAHQPGATVGLPADTEGLDVFDLDFGEAARRVVDHLTALGHREIVLISPPEQVFGRGGAYGWRFRDAAVERAALRGIRLHAHHGEADPPRIPAAVNAVLDARPGATALIVHNDATAATLPSVLAARGVSVPGDLSVVGLYSAGFARTFSLPYTFAESSPGPLGRMAVEALVHRIDPPAGTAGNAYPVTRFIAPDLIDRGSTRPAR</sequence>
<keyword evidence="6" id="KW-1185">Reference proteome</keyword>
<keyword evidence="2 5" id="KW-0238">DNA-binding</keyword>
<dbReference type="InterPro" id="IPR000843">
    <property type="entry name" value="HTH_LacI"/>
</dbReference>
<dbReference type="SUPFAM" id="SSF47413">
    <property type="entry name" value="lambda repressor-like DNA-binding domains"/>
    <property type="match status" value="1"/>
</dbReference>
<feature type="domain" description="HTH lacI-type" evidence="4">
    <location>
        <begin position="3"/>
        <end position="57"/>
    </location>
</feature>
<dbReference type="InterPro" id="IPR010982">
    <property type="entry name" value="Lambda_DNA-bd_dom_sf"/>
</dbReference>
<evidence type="ECO:0000256" key="3">
    <source>
        <dbReference type="ARBA" id="ARBA00023163"/>
    </source>
</evidence>
<dbReference type="Pfam" id="PF13377">
    <property type="entry name" value="Peripla_BP_3"/>
    <property type="match status" value="1"/>
</dbReference>
<dbReference type="RefSeq" id="WP_214154786.1">
    <property type="nucleotide sequence ID" value="NZ_JAHBAY010000002.1"/>
</dbReference>
<evidence type="ECO:0000256" key="2">
    <source>
        <dbReference type="ARBA" id="ARBA00023125"/>
    </source>
</evidence>
<evidence type="ECO:0000313" key="6">
    <source>
        <dbReference type="Proteomes" id="UP001197247"/>
    </source>
</evidence>
<name>A0ABS5TBN7_9ACTN</name>
<proteinExistence type="predicted"/>
<accession>A0ABS5TBN7</accession>
<organism evidence="5 6">
    <name type="scientific">Kineosporia corallincola</name>
    <dbReference type="NCBI Taxonomy" id="2835133"/>
    <lineage>
        <taxon>Bacteria</taxon>
        <taxon>Bacillati</taxon>
        <taxon>Actinomycetota</taxon>
        <taxon>Actinomycetes</taxon>
        <taxon>Kineosporiales</taxon>
        <taxon>Kineosporiaceae</taxon>
        <taxon>Kineosporia</taxon>
    </lineage>
</organism>
<reference evidence="5 6" key="1">
    <citation type="submission" date="2021-05" db="EMBL/GenBank/DDBJ databases">
        <title>Kineosporia and Streptomyces sp. nov. two new marine actinobacteria isolated from Coral.</title>
        <authorList>
            <person name="Buangrab K."/>
            <person name="Sutthacheep M."/>
            <person name="Yeemin T."/>
            <person name="Harunari E."/>
            <person name="Igarashi Y."/>
            <person name="Kanchanasin P."/>
            <person name="Tanasupawat S."/>
            <person name="Phongsopitanun W."/>
        </authorList>
    </citation>
    <scope>NUCLEOTIDE SEQUENCE [LARGE SCALE GENOMIC DNA]</scope>
    <source>
        <strain evidence="5 6">J2-2</strain>
    </source>
</reference>
<keyword evidence="1" id="KW-0805">Transcription regulation</keyword>
<dbReference type="Proteomes" id="UP001197247">
    <property type="component" value="Unassembled WGS sequence"/>
</dbReference>
<evidence type="ECO:0000313" key="5">
    <source>
        <dbReference type="EMBL" id="MBT0768492.1"/>
    </source>
</evidence>
<dbReference type="Pfam" id="PF00356">
    <property type="entry name" value="LacI"/>
    <property type="match status" value="1"/>
</dbReference>
<protein>
    <submittedName>
        <fullName evidence="5">LacI family DNA-binding transcriptional regulator</fullName>
    </submittedName>
</protein>
<dbReference type="InterPro" id="IPR028082">
    <property type="entry name" value="Peripla_BP_I"/>
</dbReference>
<dbReference type="PANTHER" id="PTHR30146">
    <property type="entry name" value="LACI-RELATED TRANSCRIPTIONAL REPRESSOR"/>
    <property type="match status" value="1"/>
</dbReference>
<dbReference type="InterPro" id="IPR046335">
    <property type="entry name" value="LacI/GalR-like_sensor"/>
</dbReference>
<dbReference type="SUPFAM" id="SSF53822">
    <property type="entry name" value="Periplasmic binding protein-like I"/>
    <property type="match status" value="1"/>
</dbReference>
<dbReference type="PANTHER" id="PTHR30146:SF153">
    <property type="entry name" value="LACTOSE OPERON REPRESSOR"/>
    <property type="match status" value="1"/>
</dbReference>
<dbReference type="CDD" id="cd01392">
    <property type="entry name" value="HTH_LacI"/>
    <property type="match status" value="1"/>
</dbReference>
<dbReference type="PROSITE" id="PS50932">
    <property type="entry name" value="HTH_LACI_2"/>
    <property type="match status" value="1"/>
</dbReference>
<comment type="caution">
    <text evidence="5">The sequence shown here is derived from an EMBL/GenBank/DDBJ whole genome shotgun (WGS) entry which is preliminary data.</text>
</comment>
<dbReference type="PROSITE" id="PS00356">
    <property type="entry name" value="HTH_LACI_1"/>
    <property type="match status" value="1"/>
</dbReference>
<keyword evidence="3" id="KW-0804">Transcription</keyword>
<gene>
    <name evidence="5" type="ORF">KIH74_06120</name>
</gene>
<evidence type="ECO:0000256" key="1">
    <source>
        <dbReference type="ARBA" id="ARBA00023015"/>
    </source>
</evidence>
<dbReference type="SMART" id="SM00354">
    <property type="entry name" value="HTH_LACI"/>
    <property type="match status" value="1"/>
</dbReference>
<dbReference type="EMBL" id="JAHBAY010000002">
    <property type="protein sequence ID" value="MBT0768492.1"/>
    <property type="molecule type" value="Genomic_DNA"/>
</dbReference>
<dbReference type="GO" id="GO:0003677">
    <property type="term" value="F:DNA binding"/>
    <property type="evidence" value="ECO:0007669"/>
    <property type="project" value="UniProtKB-KW"/>
</dbReference>
<evidence type="ECO:0000259" key="4">
    <source>
        <dbReference type="PROSITE" id="PS50932"/>
    </source>
</evidence>
<dbReference type="Gene3D" id="3.40.50.2300">
    <property type="match status" value="2"/>
</dbReference>